<evidence type="ECO:0000313" key="5">
    <source>
        <dbReference type="EMBL" id="QBI00612.1"/>
    </source>
</evidence>
<evidence type="ECO:0000313" key="7">
    <source>
        <dbReference type="Proteomes" id="UP000628442"/>
    </source>
</evidence>
<dbReference type="EMBL" id="CP036401">
    <property type="protein sequence ID" value="QBI00612.1"/>
    <property type="molecule type" value="Genomic_DNA"/>
</dbReference>
<sequence>MSSETTQFSAVLDGEHQYYRPRLPYLFGQDNDNGYSAIWYGPDIVAVDQTDLDVLYNYATEVLTPTVSGNYTLTVDSAVGLVADGRSDTQIWLYDTTFDPDRPLDNIIAANEDIDFRDENDQPVNWLSHLPNMPLIAGHTYVMVVTTYAADATGSANFSAIGPGELLLGELPPDPTAPVVESVGVPAPGAYSSGEHLDFTVTFSETVLVDTNSGTPALGLVIGGQTVQALYAEGSGTATLTFRYTLVGGLEDADGIDVTDLALHGGTIRDIADNEADITLQAVGDTTGVLVDTAAPSVVAVAVPAAATYAQGGQLNFTVTLDEAVIVDTSGGTPRLALVIGSTTVYANYVSGSGTTALLFRHTLATNRSDNDGITIGALSGNGGTLKDAAGNDAALALQGVASTSGVLVDTFVPSITGDISVPAAGSYRAGQTLTFTVTFDENVIVTGTDSTLGLTIGSTARSATFASKNQNSITYTYTVQAGENDTNGIAVTTLSAGTGTIRDAAGNDAALTLFRHVPSTASILVDTRAPAVTSVAVPPNGAHGTGTALDFTVTFDENMTVTGTDGTLELTIGGAARSAAFVSSTARTVTYRYVVQAGDNDADGIVVSAIGTGTGTIRDAAGNHAALSLTGKVPPTAGIVVDTQAPVVAVVTVPQDGAHGVGAQLDFTVTFNENVTVAGTDGTLALTIGGAARSAAFLSSTGNTVTYRYTLQAGDHDADGIAVGALGTGTGTIRDAAGNHATLSLAGQVPPTAGITVDTRAPAVSGMTVPADGTRAAGTALGFTVAFDENVVVTGTDGTLGLNVGGTARNATYLSSTGNTITYRYLVQPGDDDADGIELGAIGTGSGAIRDAAGNHAALSLAGHMPPTGGITVDGRAPVVTSLTVPADGVYPDNTAFMFTVTFDEPVFVGDAGAGAGSFLQLTIGEGRRHAAFVSSSGNSITYRYYVSADFDSDGITVDLLSAGSATIRDAAGNDAILSLAGHIPPTSGIHVDTAMAQITSVTVPQDGTYVTGDALDFAITFDEVLTVTDSASRLILTIGGVVRYAAFLSHDVDTVSYRYIVQAGDKDADGIEVGELDFDATTILDPAGNQVGMYLAPEVPSTAGIVVETQAPVVSSVTLPQNGTHGAGAHLDITIAFDENVTVTGTDGTLALTIGGTARSATFVSSTGNTITYRYIVQAGDSDADGIAIGAIDTGTGTIRDTAGNDAALSLDGHVPSTAGVLVDARAPVVSGLTVPQSGSHGVGAQLDFTVAFDENVTVTGTDGTLALTIGGAARNAAFLSSTGNTITYRYTVQAGDGANGITIDAIGAGTGTIRDGAGNDATLSLAGHVPPTGGIVVDTQAPAVAGMSVPQGGSHGVGAQLDFTVTFDENVTVTGTDGSLALTIGGAARNAAFLSSTGNTVTYRYTVQAGDNDADGIAVGALGTGTGAIRDAAGNHAALSLTGHVPPTGGIFVDTQAPVVSGMVVPSDGTHAAGAVLDFTVSFDSTVVVTGTDGTLELTIGGAARSAAFVSSTGNSVTYRYTVQPGDHDADGIAIGAIDTGTGTIRDAAGNHAVLSLTGQVPSTAGITVDTQAPAVTGVVLPQDGAHTAGAVLDFTVVFDASVTVTGTDGSLALDIGGTARNAAFLSSTGSTVTYRYTVQAGDNDADGIGVGAIGLGSGTIRDAAGNDAVLSLAGQVPSTAGIVVDARAPVVTGVTVPQGGSHGAGEHLDFTVAFDEDVSIAGTDGSLALDIGGTARNAVFLSSTGNTVTYRYTVQAGDGDADGIGIGTIGLGNGTIRDAAGNDAVLSLAGHEPPTGGIVVDTRAPVVTGLTVPQGGIRGAGEHLDFTVAFDEDVTVAGTDGSLALTIGGGLRNAAFLSSTGNTVTYRYTVQAGDSDADGIDIGALGTGTGTIRDAAGNDAALSLTGHVPSTGGIVVDAQAAAVTGVTVPQGGVHGIGAQLDFTVAFGDAVIVTGTDGTLGLTVGGAARSAVFLSSTGNTITYRYTVQAGDNDADGIAVGAIDTGTGTIRDAAGNDAALSLAGHLPPTDGVTVDTRAPAVSGITVPQSGIHGSGTQCDFTIAFDEAVIVTGTDSTLAVTVGGTARAATFVASTGNTVTYRYTVQAGDNDADGIAIGALALGTSTIRDAAGNDASLALPGQLPSTGGILVDTQAPAVIGVAVPGNGVYGTGTQLVFTVAFGENVTVGGTGSTLDLAIGGTARSAQLLSSSGNTLTYRYTVQAGDGDADGIAVLGIALHGGTLRDAAGNDAALDLAGHLPPLGGVLVDTTVPPPLDTQAPSVAIVGIPANGTYAVGGQLEFAVSFDENVIVTGTGSTLGLMVGGTARAATFVSASGNTVTYRYTVQAGDTDADGIAIGALALGASTIRDAAGNDAVLALAGHVPPLDGVLVEGSVPDTVAPAFAGATVNRRTLVLTYDEAGPLDAAHGPATGAFTVMAGGTAIAVSAVAVDAAARTVTLTLATAVRHDQPVTVAYADPTGGNDAAAIQDAAGNDAAPLAATPVVNTTLPPVDPPPVDPPPVDPPPVDPPPVDPPPVDPPPVDPPPVDPPPVDPPPVDPPPADPLIDGLVVRTVVTTRGDGSVSQVVTVPVVTSTRVEQVGDRERADIPLVKSAAGTSLLTAQVPLGFGLEASGVARPAPVAAALTDLVREIRAHTADGSADQAQLTRAGSGYIDSLDDAAALLVHTLVPTAARNAAPGTLVISGAPEAAGQAPTALVIDARALPPGSSIALHDVEFAVVVGPVRVISGTGAQVVWSDSAAQDIMLGEGDDVLHGGGGNDIVGSGSGNDMVFGDAGNDVVFGGQGNDTVDGGSGNDTVQLAGAGRGEYGFRVVDGGLVATHRDGGADGTDMIRGVETLRFTGADMSVAGTATRLVEALAGKQASVATLDAMVRMAEEGAGLSRVADALYGQFGAAELDDAAFVGQLYRNAFDRVPDSQGLAFWVGYLASGTARSDVALGIANSAEKLAMPAEVAFHATDVAVIVRLYDVLFDRAPDAAGLNHWIGAHEGGMSMMDIADAFMASSESMALHGAMSDAQFTGALYRNGLHREAADGEASYWLDALASGGADRGDVLLGFADAAEVIALAGTMSTTIAML</sequence>
<keyword evidence="6" id="KW-1185">Reference proteome</keyword>
<keyword evidence="1" id="KW-0732">Signal</keyword>
<dbReference type="NCBIfam" id="TIGR02059">
    <property type="entry name" value="swm_rep_I"/>
    <property type="match status" value="1"/>
</dbReference>
<reference evidence="4" key="3">
    <citation type="submission" date="2022-12" db="EMBL/GenBank/DDBJ databases">
        <authorList>
            <person name="Sun Q."/>
            <person name="Kim S."/>
        </authorList>
    </citation>
    <scope>NUCLEOTIDE SEQUENCE</scope>
    <source>
        <strain evidence="4">KCTC 12343</strain>
    </source>
</reference>
<dbReference type="EMBL" id="BMWV01000002">
    <property type="protein sequence ID" value="GGY31990.1"/>
    <property type="molecule type" value="Genomic_DNA"/>
</dbReference>
<dbReference type="Proteomes" id="UP000292307">
    <property type="component" value="Chromosome"/>
</dbReference>
<accession>A0A411WVH4</accession>
<name>A0A411WVH4_9BURK</name>
<feature type="region of interest" description="Disordered" evidence="2">
    <location>
        <begin position="2505"/>
        <end position="2564"/>
    </location>
</feature>
<dbReference type="SUPFAM" id="SSF51120">
    <property type="entry name" value="beta-Roll"/>
    <property type="match status" value="1"/>
</dbReference>
<dbReference type="Pfam" id="PF13946">
    <property type="entry name" value="DUF4214"/>
    <property type="match status" value="2"/>
</dbReference>
<dbReference type="Proteomes" id="UP000628442">
    <property type="component" value="Unassembled WGS sequence"/>
</dbReference>
<dbReference type="InterPro" id="IPR001343">
    <property type="entry name" value="Hemolysn_Ca-bd"/>
</dbReference>
<dbReference type="Gene3D" id="2.60.40.1220">
    <property type="match status" value="1"/>
</dbReference>
<dbReference type="Pfam" id="PF13753">
    <property type="entry name" value="SWM_repeat"/>
    <property type="match status" value="1"/>
</dbReference>
<feature type="domain" description="DUF4214" evidence="3">
    <location>
        <begin position="2915"/>
        <end position="2967"/>
    </location>
</feature>
<evidence type="ECO:0000313" key="4">
    <source>
        <dbReference type="EMBL" id="GGY31990.1"/>
    </source>
</evidence>
<feature type="compositionally biased region" description="Pro residues" evidence="2">
    <location>
        <begin position="2511"/>
        <end position="2563"/>
    </location>
</feature>
<dbReference type="PRINTS" id="PR00313">
    <property type="entry name" value="CABNDNGRPT"/>
</dbReference>
<dbReference type="RefSeq" id="WP_131144744.1">
    <property type="nucleotide sequence ID" value="NZ_BMWV01000002.1"/>
</dbReference>
<dbReference type="InterPro" id="IPR011801">
    <property type="entry name" value="Swm_rep_I_cyn"/>
</dbReference>
<reference evidence="5 6" key="2">
    <citation type="submission" date="2019-02" db="EMBL/GenBank/DDBJ databases">
        <title>Draft Genome Sequences of Six Type Strains of the Genus Massilia.</title>
        <authorList>
            <person name="Miess H."/>
            <person name="Frediansyhah A."/>
            <person name="Gross H."/>
        </authorList>
    </citation>
    <scope>NUCLEOTIDE SEQUENCE [LARGE SCALE GENOMIC DNA]</scope>
    <source>
        <strain evidence="5 6">DSM 17472</strain>
    </source>
</reference>
<proteinExistence type="predicted"/>
<evidence type="ECO:0000259" key="3">
    <source>
        <dbReference type="Pfam" id="PF13946"/>
    </source>
</evidence>
<gene>
    <name evidence="5" type="ORF">EYF70_06870</name>
    <name evidence="4" type="ORF">GCM10007387_12640</name>
</gene>
<dbReference type="GO" id="GO:0005509">
    <property type="term" value="F:calcium ion binding"/>
    <property type="evidence" value="ECO:0007669"/>
    <property type="project" value="InterPro"/>
</dbReference>
<protein>
    <submittedName>
        <fullName evidence="5">DUF4214 domain-containing protein</fullName>
    </submittedName>
</protein>
<reference evidence="4" key="1">
    <citation type="journal article" date="2014" name="Int. J. Syst. Evol. Microbiol.">
        <title>Complete genome sequence of Corynebacterium casei LMG S-19264T (=DSM 44701T), isolated from a smear-ripened cheese.</title>
        <authorList>
            <consortium name="US DOE Joint Genome Institute (JGI-PGF)"/>
            <person name="Walter F."/>
            <person name="Albersmeier A."/>
            <person name="Kalinowski J."/>
            <person name="Ruckert C."/>
        </authorList>
    </citation>
    <scope>NUCLEOTIDE SEQUENCE</scope>
    <source>
        <strain evidence="4">KCTC 12343</strain>
    </source>
</reference>
<dbReference type="Pfam" id="PF00353">
    <property type="entry name" value="HemolysinCabind"/>
    <property type="match status" value="1"/>
</dbReference>
<evidence type="ECO:0000256" key="2">
    <source>
        <dbReference type="SAM" id="MobiDB-lite"/>
    </source>
</evidence>
<dbReference type="InterPro" id="IPR011049">
    <property type="entry name" value="Serralysin-like_metalloprot_C"/>
</dbReference>
<dbReference type="InterPro" id="IPR028059">
    <property type="entry name" value="SWM_rpt"/>
</dbReference>
<dbReference type="InterPro" id="IPR025282">
    <property type="entry name" value="DUF4214"/>
</dbReference>
<organism evidence="4 7">
    <name type="scientific">Pseudoduganella albidiflava</name>
    <dbReference type="NCBI Taxonomy" id="321983"/>
    <lineage>
        <taxon>Bacteria</taxon>
        <taxon>Pseudomonadati</taxon>
        <taxon>Pseudomonadota</taxon>
        <taxon>Betaproteobacteria</taxon>
        <taxon>Burkholderiales</taxon>
        <taxon>Oxalobacteraceae</taxon>
        <taxon>Telluria group</taxon>
        <taxon>Pseudoduganella</taxon>
    </lineage>
</organism>
<dbReference type="OrthoDB" id="6091599at2"/>
<dbReference type="InterPro" id="IPR014755">
    <property type="entry name" value="Cu-Rt/internalin_Ig-like"/>
</dbReference>
<evidence type="ECO:0000313" key="6">
    <source>
        <dbReference type="Proteomes" id="UP000292307"/>
    </source>
</evidence>
<evidence type="ECO:0000256" key="1">
    <source>
        <dbReference type="ARBA" id="ARBA00022729"/>
    </source>
</evidence>
<feature type="domain" description="DUF4214" evidence="3">
    <location>
        <begin position="3017"/>
        <end position="3085"/>
    </location>
</feature>